<sequence>MIQLGIIRQTNSPLALSLYMASKKDQDWCPCGDYRRLNNQTIPDSYPIPHIHDFSPNLHGKCIFSKLDLVRAYHQIPIAPEDIEKTTIITPFGLFEILRMPFGLKYAAQTFQRFMDDVTRGLDFIFAYIDDVFDRQLINRRACPAPTDPLRTF</sequence>
<name>A0A922S0C2_SCHHA</name>
<dbReference type="InterPro" id="IPR053134">
    <property type="entry name" value="RNA-dir_DNA_polymerase"/>
</dbReference>
<organism evidence="9 10">
    <name type="scientific">Schistosoma haematobium</name>
    <name type="common">Blood fluke</name>
    <dbReference type="NCBI Taxonomy" id="6185"/>
    <lineage>
        <taxon>Eukaryota</taxon>
        <taxon>Metazoa</taxon>
        <taxon>Spiralia</taxon>
        <taxon>Lophotrochozoa</taxon>
        <taxon>Platyhelminthes</taxon>
        <taxon>Trematoda</taxon>
        <taxon>Digenea</taxon>
        <taxon>Strigeidida</taxon>
        <taxon>Schistosomatoidea</taxon>
        <taxon>Schistosomatidae</taxon>
        <taxon>Schistosoma</taxon>
    </lineage>
</organism>
<dbReference type="CTD" id="75577392"/>
<evidence type="ECO:0000256" key="5">
    <source>
        <dbReference type="ARBA" id="ARBA00022759"/>
    </source>
</evidence>
<evidence type="ECO:0000256" key="4">
    <source>
        <dbReference type="ARBA" id="ARBA00022722"/>
    </source>
</evidence>
<evidence type="ECO:0000259" key="8">
    <source>
        <dbReference type="Pfam" id="PF00078"/>
    </source>
</evidence>
<proteinExistence type="predicted"/>
<dbReference type="RefSeq" id="XP_051069579.1">
    <property type="nucleotide sequence ID" value="XM_051213591.1"/>
</dbReference>
<dbReference type="CDD" id="cd01647">
    <property type="entry name" value="RT_LTR"/>
    <property type="match status" value="1"/>
</dbReference>
<keyword evidence="6" id="KW-0378">Hydrolase</keyword>
<protein>
    <submittedName>
        <fullName evidence="9">Transposon Ty3-G Gag-Pol polyprotein</fullName>
    </submittedName>
</protein>
<evidence type="ECO:0000313" key="9">
    <source>
        <dbReference type="EMBL" id="KAH9587961.1"/>
    </source>
</evidence>
<dbReference type="PANTHER" id="PTHR24559:SF444">
    <property type="entry name" value="REVERSE TRANSCRIPTASE DOMAIN-CONTAINING PROTEIN"/>
    <property type="match status" value="1"/>
</dbReference>
<dbReference type="SUPFAM" id="SSF56672">
    <property type="entry name" value="DNA/RNA polymerases"/>
    <property type="match status" value="1"/>
</dbReference>
<keyword evidence="4" id="KW-0540">Nuclease</keyword>
<dbReference type="GeneID" id="75577392"/>
<reference evidence="9" key="2">
    <citation type="journal article" date="2019" name="Gigascience">
        <title>High-quality Schistosoma haematobium genome achieved by single-molecule and long-range sequencing.</title>
        <authorList>
            <person name="Stroehlein A.J."/>
            <person name="Korhonen P.K."/>
            <person name="Chong T.M."/>
            <person name="Lim Y.L."/>
            <person name="Chan K.G."/>
            <person name="Webster B."/>
            <person name="Rollinson D."/>
            <person name="Brindley P.J."/>
            <person name="Gasser R.B."/>
            <person name="Young N.D."/>
        </authorList>
    </citation>
    <scope>NUCLEOTIDE SEQUENCE</scope>
</reference>
<dbReference type="GO" id="GO:0006508">
    <property type="term" value="P:proteolysis"/>
    <property type="evidence" value="ECO:0007669"/>
    <property type="project" value="UniProtKB-KW"/>
</dbReference>
<evidence type="ECO:0000256" key="1">
    <source>
        <dbReference type="ARBA" id="ARBA00022670"/>
    </source>
</evidence>
<evidence type="ECO:0000256" key="3">
    <source>
        <dbReference type="ARBA" id="ARBA00022695"/>
    </source>
</evidence>
<keyword evidence="7" id="KW-0695">RNA-directed DNA polymerase</keyword>
<comment type="caution">
    <text evidence="9">The sequence shown here is derived from an EMBL/GenBank/DDBJ whole genome shotgun (WGS) entry which is preliminary data.</text>
</comment>
<evidence type="ECO:0000313" key="10">
    <source>
        <dbReference type="Proteomes" id="UP000471633"/>
    </source>
</evidence>
<dbReference type="EMBL" id="AMPZ03000003">
    <property type="protein sequence ID" value="KAH9587961.1"/>
    <property type="molecule type" value="Genomic_DNA"/>
</dbReference>
<evidence type="ECO:0000256" key="7">
    <source>
        <dbReference type="ARBA" id="ARBA00022918"/>
    </source>
</evidence>
<dbReference type="InterPro" id="IPR043502">
    <property type="entry name" value="DNA/RNA_pol_sf"/>
</dbReference>
<dbReference type="GO" id="GO:0003964">
    <property type="term" value="F:RNA-directed DNA polymerase activity"/>
    <property type="evidence" value="ECO:0007669"/>
    <property type="project" value="UniProtKB-KW"/>
</dbReference>
<feature type="domain" description="Reverse transcriptase" evidence="8">
    <location>
        <begin position="23"/>
        <end position="132"/>
    </location>
</feature>
<keyword evidence="5" id="KW-0255">Endonuclease</keyword>
<dbReference type="Gene3D" id="3.10.10.10">
    <property type="entry name" value="HIV Type 1 Reverse Transcriptase, subunit A, domain 1"/>
    <property type="match status" value="1"/>
</dbReference>
<dbReference type="AlphaFoldDB" id="A0A922S0C2"/>
<dbReference type="GO" id="GO:0008233">
    <property type="term" value="F:peptidase activity"/>
    <property type="evidence" value="ECO:0007669"/>
    <property type="project" value="UniProtKB-KW"/>
</dbReference>
<reference evidence="9" key="3">
    <citation type="submission" date="2021-06" db="EMBL/GenBank/DDBJ databases">
        <title>Chromosome-level genome assembly for S. haematobium.</title>
        <authorList>
            <person name="Stroehlein A.J."/>
        </authorList>
    </citation>
    <scope>NUCLEOTIDE SEQUENCE</scope>
</reference>
<dbReference type="InterPro" id="IPR043128">
    <property type="entry name" value="Rev_trsase/Diguanyl_cyclase"/>
</dbReference>
<dbReference type="PANTHER" id="PTHR24559">
    <property type="entry name" value="TRANSPOSON TY3-I GAG-POL POLYPROTEIN"/>
    <property type="match status" value="1"/>
</dbReference>
<dbReference type="Proteomes" id="UP000471633">
    <property type="component" value="Unassembled WGS sequence"/>
</dbReference>
<dbReference type="Pfam" id="PF00078">
    <property type="entry name" value="RVT_1"/>
    <property type="match status" value="1"/>
</dbReference>
<keyword evidence="10" id="KW-1185">Reference proteome</keyword>
<dbReference type="FunFam" id="3.10.10.10:FF:000007">
    <property type="entry name" value="Retrovirus-related Pol polyprotein from transposon 17.6-like Protein"/>
    <property type="match status" value="1"/>
</dbReference>
<keyword evidence="1" id="KW-0645">Protease</keyword>
<keyword evidence="3" id="KW-0548">Nucleotidyltransferase</keyword>
<accession>A0A922S0C2</accession>
<dbReference type="GO" id="GO:0004519">
    <property type="term" value="F:endonuclease activity"/>
    <property type="evidence" value="ECO:0007669"/>
    <property type="project" value="UniProtKB-KW"/>
</dbReference>
<dbReference type="Gene3D" id="3.30.70.270">
    <property type="match status" value="1"/>
</dbReference>
<keyword evidence="2" id="KW-0808">Transferase</keyword>
<reference evidence="9" key="1">
    <citation type="journal article" date="2012" name="Nat. Genet.">
        <title>Whole-genome sequence of Schistosoma haematobium.</title>
        <authorList>
            <person name="Young N.D."/>
            <person name="Jex A.R."/>
            <person name="Li B."/>
            <person name="Liu S."/>
            <person name="Yang L."/>
            <person name="Xiong Z."/>
            <person name="Li Y."/>
            <person name="Cantacessi C."/>
            <person name="Hall R.S."/>
            <person name="Xu X."/>
            <person name="Chen F."/>
            <person name="Wu X."/>
            <person name="Zerlotini A."/>
            <person name="Oliveira G."/>
            <person name="Hofmann A."/>
            <person name="Zhang G."/>
            <person name="Fang X."/>
            <person name="Kang Y."/>
            <person name="Campbell B.E."/>
            <person name="Loukas A."/>
            <person name="Ranganathan S."/>
            <person name="Rollinson D."/>
            <person name="Rinaldi G."/>
            <person name="Brindley P.J."/>
            <person name="Yang H."/>
            <person name="Wang J."/>
            <person name="Wang J."/>
            <person name="Gasser R.B."/>
        </authorList>
    </citation>
    <scope>NUCLEOTIDE SEQUENCE</scope>
</reference>
<gene>
    <name evidence="9" type="primary">TY3BG_7</name>
    <name evidence="9" type="ORF">MS3_00005513</name>
</gene>
<reference evidence="9" key="4">
    <citation type="journal article" date="2022" name="PLoS Pathog.">
        <title>Chromosome-level genome of Schistosoma haematobium underpins genome-wide explorations of molecular variation.</title>
        <authorList>
            <person name="Stroehlein A.J."/>
            <person name="Korhonen P.K."/>
            <person name="Lee V.V."/>
            <person name="Ralph S.A."/>
            <person name="Mentink-Kane M."/>
            <person name="You H."/>
            <person name="McManus D.P."/>
            <person name="Tchuente L.T."/>
            <person name="Stothard J.R."/>
            <person name="Kaur P."/>
            <person name="Dudchenko O."/>
            <person name="Aiden E.L."/>
            <person name="Yang B."/>
            <person name="Yang H."/>
            <person name="Emery A.M."/>
            <person name="Webster B.L."/>
            <person name="Brindley P.J."/>
            <person name="Rollinson D."/>
            <person name="Chang B.C.H."/>
            <person name="Gasser R.B."/>
            <person name="Young N.D."/>
        </authorList>
    </citation>
    <scope>NUCLEOTIDE SEQUENCE</scope>
</reference>
<dbReference type="InterPro" id="IPR000477">
    <property type="entry name" value="RT_dom"/>
</dbReference>
<evidence type="ECO:0000256" key="6">
    <source>
        <dbReference type="ARBA" id="ARBA00022801"/>
    </source>
</evidence>
<dbReference type="KEGG" id="shx:MS3_00005513"/>
<evidence type="ECO:0000256" key="2">
    <source>
        <dbReference type="ARBA" id="ARBA00022679"/>
    </source>
</evidence>